<organism evidence="10">
    <name type="scientific">Methyloraptor flagellatus</name>
    <dbReference type="NCBI Taxonomy" id="3162530"/>
    <lineage>
        <taxon>Bacteria</taxon>
        <taxon>Pseudomonadati</taxon>
        <taxon>Pseudomonadota</taxon>
        <taxon>Alphaproteobacteria</taxon>
        <taxon>Hyphomicrobiales</taxon>
        <taxon>Ancalomicrobiaceae</taxon>
        <taxon>Methyloraptor</taxon>
    </lineage>
</organism>
<feature type="active site" evidence="5 6">
    <location>
        <position position="289"/>
    </location>
</feature>
<dbReference type="RefSeq" id="WP_407049771.1">
    <property type="nucleotide sequence ID" value="NZ_CP158568.1"/>
</dbReference>
<dbReference type="InterPro" id="IPR035909">
    <property type="entry name" value="CheB_C"/>
</dbReference>
<name>A0AAU7XA12_9HYPH</name>
<dbReference type="KEGG" id="mflg:ABS361_22250"/>
<dbReference type="PROSITE" id="PS50122">
    <property type="entry name" value="CHEB"/>
    <property type="match status" value="1"/>
</dbReference>
<dbReference type="NCBIfam" id="NF009206">
    <property type="entry name" value="PRK12555.1"/>
    <property type="match status" value="1"/>
</dbReference>
<dbReference type="EC" id="3.1.1.61" evidence="5"/>
<dbReference type="GO" id="GO:0005737">
    <property type="term" value="C:cytoplasm"/>
    <property type="evidence" value="ECO:0007669"/>
    <property type="project" value="UniProtKB-SubCell"/>
</dbReference>
<dbReference type="GO" id="GO:0050568">
    <property type="term" value="F:protein-glutamine glutaminase activity"/>
    <property type="evidence" value="ECO:0007669"/>
    <property type="project" value="UniProtKB-UniRule"/>
</dbReference>
<comment type="function">
    <text evidence="5">Involved in chemotaxis. Part of a chemotaxis signal transduction system that modulates chemotaxis in response to various stimuli. Catalyzes the demethylation of specific methylglutamate residues introduced into the chemoreceptors (methyl-accepting chemotaxis proteins or MCP) by CheR. Also mediates the irreversible deamidation of specific glutamine residues to glutamic acid.</text>
</comment>
<dbReference type="GO" id="GO:0000156">
    <property type="term" value="F:phosphorelay response regulator activity"/>
    <property type="evidence" value="ECO:0007669"/>
    <property type="project" value="InterPro"/>
</dbReference>
<dbReference type="InterPro" id="IPR001789">
    <property type="entry name" value="Sig_transdc_resp-reg_receiver"/>
</dbReference>
<comment type="catalytic activity">
    <reaction evidence="5">
        <text>L-glutaminyl-[protein] + H2O = L-glutamyl-[protein] + NH4(+)</text>
        <dbReference type="Rhea" id="RHEA:16441"/>
        <dbReference type="Rhea" id="RHEA-COMP:10207"/>
        <dbReference type="Rhea" id="RHEA-COMP:10208"/>
        <dbReference type="ChEBI" id="CHEBI:15377"/>
        <dbReference type="ChEBI" id="CHEBI:28938"/>
        <dbReference type="ChEBI" id="CHEBI:29973"/>
        <dbReference type="ChEBI" id="CHEBI:30011"/>
        <dbReference type="EC" id="3.5.1.44"/>
    </reaction>
</comment>
<comment type="catalytic activity">
    <reaction evidence="4 5">
        <text>[protein]-L-glutamate 5-O-methyl ester + H2O = L-glutamyl-[protein] + methanol + H(+)</text>
        <dbReference type="Rhea" id="RHEA:23236"/>
        <dbReference type="Rhea" id="RHEA-COMP:10208"/>
        <dbReference type="Rhea" id="RHEA-COMP:10311"/>
        <dbReference type="ChEBI" id="CHEBI:15377"/>
        <dbReference type="ChEBI" id="CHEBI:15378"/>
        <dbReference type="ChEBI" id="CHEBI:17790"/>
        <dbReference type="ChEBI" id="CHEBI:29973"/>
        <dbReference type="ChEBI" id="CHEBI:82795"/>
        <dbReference type="EC" id="3.1.1.61"/>
    </reaction>
</comment>
<dbReference type="InterPro" id="IPR011006">
    <property type="entry name" value="CheY-like_superfamily"/>
</dbReference>
<evidence type="ECO:0000256" key="1">
    <source>
        <dbReference type="ARBA" id="ARBA00022490"/>
    </source>
</evidence>
<dbReference type="Gene3D" id="3.40.50.180">
    <property type="entry name" value="Methylesterase CheB, C-terminal domain"/>
    <property type="match status" value="1"/>
</dbReference>
<keyword evidence="1 5" id="KW-0963">Cytoplasm</keyword>
<dbReference type="SUPFAM" id="SSF52172">
    <property type="entry name" value="CheY-like"/>
    <property type="match status" value="1"/>
</dbReference>
<evidence type="ECO:0000256" key="5">
    <source>
        <dbReference type="HAMAP-Rule" id="MF_00099"/>
    </source>
</evidence>
<feature type="active site" evidence="5 6">
    <location>
        <position position="167"/>
    </location>
</feature>
<keyword evidence="5 7" id="KW-0597">Phosphoprotein</keyword>
<evidence type="ECO:0000256" key="4">
    <source>
        <dbReference type="ARBA" id="ARBA00048267"/>
    </source>
</evidence>
<protein>
    <recommendedName>
        <fullName evidence="5">Protein-glutamate methylesterase/protein-glutamine glutaminase</fullName>
        <ecNumber evidence="5">3.1.1.61</ecNumber>
        <ecNumber evidence="5">3.5.1.44</ecNumber>
    </recommendedName>
</protein>
<dbReference type="SMART" id="SM00448">
    <property type="entry name" value="REC"/>
    <property type="match status" value="1"/>
</dbReference>
<comment type="subcellular location">
    <subcellularLocation>
        <location evidence="5">Cytoplasm</location>
    </subcellularLocation>
</comment>
<reference evidence="10" key="1">
    <citation type="submission" date="2024-06" db="EMBL/GenBank/DDBJ databases">
        <title>Methylostella associata gen. nov., sp. nov., a novel Ancalomicrobiaceae-affiliated facultatively methylotrophic bacteria that feed on methanotrophs of the genus Methylococcus.</title>
        <authorList>
            <person name="Saltykova V."/>
            <person name="Danilova O.V."/>
            <person name="Oshkin I.Y."/>
            <person name="Belova S.E."/>
            <person name="Pimenov N.V."/>
            <person name="Dedysh S.N."/>
        </authorList>
    </citation>
    <scope>NUCLEOTIDE SEQUENCE</scope>
    <source>
        <strain evidence="10">S20</strain>
    </source>
</reference>
<dbReference type="PANTHER" id="PTHR42872">
    <property type="entry name" value="PROTEIN-GLUTAMATE METHYLESTERASE/PROTEIN-GLUTAMINE GLUTAMINASE"/>
    <property type="match status" value="1"/>
</dbReference>
<feature type="modified residue" description="4-aspartylphosphate" evidence="5 7">
    <location>
        <position position="57"/>
    </location>
</feature>
<dbReference type="GO" id="GO:0006935">
    <property type="term" value="P:chemotaxis"/>
    <property type="evidence" value="ECO:0007669"/>
    <property type="project" value="UniProtKB-UniRule"/>
</dbReference>
<feature type="domain" description="Response regulatory" evidence="8">
    <location>
        <begin position="6"/>
        <end position="123"/>
    </location>
</feature>
<sequence length="354" mass="37994">MNKPIGVLVVDDSALVRRIMTAALTSDPEIGWVETASDPLIARDKIKKLNPDVLTLDIEMPRMNGLDFLDRIMTLRPMPVIMLSALTQHGAEAAFRALDRGAVDFIAKPVEDLADSFPGLREEILAKVKTAARIKVVRREPRPDRRRLDPIPRSIMPTDRIIAIGASTGGVEALGTLLGALPPDMPPIVVTQHMPAQFTRKFAERLDGFCAVRVLEAEDGARLLAGHAYIAPGGRHLEIKRSGSDYRCRISEGETVSGHCPSVDVLFASVARVAGAAATGVILTGMGRDGASGLLAMRRAGARTIGQDPETSLVYGMPRVAFEVGAVERQARLDAIPEILVETCGTCAEAGARL</sequence>
<evidence type="ECO:0000256" key="3">
    <source>
        <dbReference type="ARBA" id="ARBA00022801"/>
    </source>
</evidence>
<accession>A0AAU7XA12</accession>
<dbReference type="Pfam" id="PF01339">
    <property type="entry name" value="CheB_methylest"/>
    <property type="match status" value="1"/>
</dbReference>
<dbReference type="CDD" id="cd17541">
    <property type="entry name" value="REC_CheB-like"/>
    <property type="match status" value="1"/>
</dbReference>
<dbReference type="EMBL" id="CP158568">
    <property type="protein sequence ID" value="XBY44681.1"/>
    <property type="molecule type" value="Genomic_DNA"/>
</dbReference>
<comment type="similarity">
    <text evidence="5">Belongs to the CheB family.</text>
</comment>
<dbReference type="HAMAP" id="MF_00099">
    <property type="entry name" value="CheB_chemtxs"/>
    <property type="match status" value="1"/>
</dbReference>
<dbReference type="NCBIfam" id="NF001965">
    <property type="entry name" value="PRK00742.1"/>
    <property type="match status" value="1"/>
</dbReference>
<dbReference type="GO" id="GO:0008984">
    <property type="term" value="F:protein-glutamate methylesterase activity"/>
    <property type="evidence" value="ECO:0007669"/>
    <property type="project" value="UniProtKB-UniRule"/>
</dbReference>
<dbReference type="PIRSF" id="PIRSF000876">
    <property type="entry name" value="RR_chemtxs_CheB"/>
    <property type="match status" value="1"/>
</dbReference>
<evidence type="ECO:0000259" key="9">
    <source>
        <dbReference type="PROSITE" id="PS50122"/>
    </source>
</evidence>
<dbReference type="PANTHER" id="PTHR42872:SF6">
    <property type="entry name" value="PROTEIN-GLUTAMATE METHYLESTERASE_PROTEIN-GLUTAMINE GLUTAMINASE"/>
    <property type="match status" value="1"/>
</dbReference>
<comment type="domain">
    <text evidence="5">Contains a C-terminal catalytic domain, and an N-terminal region which modulates catalytic activity.</text>
</comment>
<dbReference type="AlphaFoldDB" id="A0AAU7XA12"/>
<proteinExistence type="inferred from homology"/>
<keyword evidence="3 5" id="KW-0378">Hydrolase</keyword>
<evidence type="ECO:0000256" key="6">
    <source>
        <dbReference type="PROSITE-ProRule" id="PRU00050"/>
    </source>
</evidence>
<dbReference type="Gene3D" id="3.40.50.2300">
    <property type="match status" value="1"/>
</dbReference>
<gene>
    <name evidence="5" type="primary">cheB</name>
    <name evidence="10" type="ORF">ABS361_22250</name>
</gene>
<evidence type="ECO:0000259" key="8">
    <source>
        <dbReference type="PROSITE" id="PS50110"/>
    </source>
</evidence>
<dbReference type="Pfam" id="PF00072">
    <property type="entry name" value="Response_reg"/>
    <property type="match status" value="1"/>
</dbReference>
<dbReference type="PROSITE" id="PS50110">
    <property type="entry name" value="RESPONSE_REGULATORY"/>
    <property type="match status" value="1"/>
</dbReference>
<dbReference type="InterPro" id="IPR008248">
    <property type="entry name" value="CheB-like"/>
</dbReference>
<dbReference type="SUPFAM" id="SSF52738">
    <property type="entry name" value="Methylesterase CheB, C-terminal domain"/>
    <property type="match status" value="1"/>
</dbReference>
<feature type="domain" description="CheB-type methylesterase" evidence="9">
    <location>
        <begin position="155"/>
        <end position="347"/>
    </location>
</feature>
<evidence type="ECO:0000313" key="10">
    <source>
        <dbReference type="EMBL" id="XBY44681.1"/>
    </source>
</evidence>
<dbReference type="InterPro" id="IPR000673">
    <property type="entry name" value="Sig_transdc_resp-reg_Me-estase"/>
</dbReference>
<evidence type="ECO:0000256" key="7">
    <source>
        <dbReference type="PROSITE-ProRule" id="PRU00169"/>
    </source>
</evidence>
<dbReference type="EC" id="3.5.1.44" evidence="5"/>
<feature type="active site" evidence="5 6">
    <location>
        <position position="193"/>
    </location>
</feature>
<evidence type="ECO:0000256" key="2">
    <source>
        <dbReference type="ARBA" id="ARBA00022500"/>
    </source>
</evidence>
<dbReference type="CDD" id="cd16432">
    <property type="entry name" value="CheB_Rec"/>
    <property type="match status" value="1"/>
</dbReference>
<keyword evidence="2 5" id="KW-0145">Chemotaxis</keyword>
<comment type="PTM">
    <text evidence="5">Phosphorylated by CheA. Phosphorylation of the N-terminal regulatory domain activates the methylesterase activity.</text>
</comment>